<comment type="caution">
    <text evidence="3">The sequence shown here is derived from an EMBL/GenBank/DDBJ whole genome shotgun (WGS) entry which is preliminary data.</text>
</comment>
<evidence type="ECO:0000313" key="3">
    <source>
        <dbReference type="EMBL" id="CAB9515149.1"/>
    </source>
</evidence>
<dbReference type="InterPro" id="IPR036224">
    <property type="entry name" value="GINS_bundle-like_dom_sf"/>
</dbReference>
<dbReference type="Proteomes" id="UP001153069">
    <property type="component" value="Unassembled WGS sequence"/>
</dbReference>
<dbReference type="SUPFAM" id="SSF160059">
    <property type="entry name" value="PriA/YqbF domain"/>
    <property type="match status" value="1"/>
</dbReference>
<dbReference type="EMBL" id="CAICTM010000695">
    <property type="protein sequence ID" value="CAB9515149.1"/>
    <property type="molecule type" value="Genomic_DNA"/>
</dbReference>
<evidence type="ECO:0000259" key="2">
    <source>
        <dbReference type="Pfam" id="PF22466"/>
    </source>
</evidence>
<keyword evidence="4" id="KW-1185">Reference proteome</keyword>
<feature type="region of interest" description="Disordered" evidence="1">
    <location>
        <begin position="203"/>
        <end position="237"/>
    </location>
</feature>
<accession>A0A9N8EB45</accession>
<gene>
    <name evidence="3" type="ORF">SEMRO_696_G188920.1</name>
</gene>
<dbReference type="CDD" id="cd11713">
    <property type="entry name" value="GINS_A_psf3"/>
    <property type="match status" value="1"/>
</dbReference>
<dbReference type="GO" id="GO:0000811">
    <property type="term" value="C:GINS complex"/>
    <property type="evidence" value="ECO:0007669"/>
    <property type="project" value="TreeGrafter"/>
</dbReference>
<dbReference type="Pfam" id="PF22466">
    <property type="entry name" value="PSF3_N"/>
    <property type="match status" value="1"/>
</dbReference>
<organism evidence="3 4">
    <name type="scientific">Seminavis robusta</name>
    <dbReference type="NCBI Taxonomy" id="568900"/>
    <lineage>
        <taxon>Eukaryota</taxon>
        <taxon>Sar</taxon>
        <taxon>Stramenopiles</taxon>
        <taxon>Ochrophyta</taxon>
        <taxon>Bacillariophyta</taxon>
        <taxon>Bacillariophyceae</taxon>
        <taxon>Bacillariophycidae</taxon>
        <taxon>Naviculales</taxon>
        <taxon>Naviculaceae</taxon>
        <taxon>Seminavis</taxon>
    </lineage>
</organism>
<dbReference type="AlphaFoldDB" id="A0A9N8EB45"/>
<evidence type="ECO:0000256" key="1">
    <source>
        <dbReference type="SAM" id="MobiDB-lite"/>
    </source>
</evidence>
<dbReference type="CDD" id="cd21693">
    <property type="entry name" value="GINS_B_Psf3"/>
    <property type="match status" value="1"/>
</dbReference>
<dbReference type="SUPFAM" id="SSF158573">
    <property type="entry name" value="GINS helical bundle-like"/>
    <property type="match status" value="1"/>
</dbReference>
<proteinExistence type="predicted"/>
<feature type="compositionally biased region" description="Polar residues" evidence="1">
    <location>
        <begin position="204"/>
        <end position="214"/>
    </location>
</feature>
<sequence>MPNYYDVDAILAEEELVPCSTNFDFSYLAHLDPDLHGTGKHYLPEGSRVKLPLWALDKWASLDFVNIGIPRHYQRKARERLEAAPSEVNLRKRNERYFMAGRFLVDLIETSVQKVSKSAASSRRDRLEQVALEAKKLRNTLLKTYTGERLRQTLDWSLSSVGDDVTSYTNQLTEMERRLFQSGAVAATANLRWRVHGKSRWLIRSQTDNNNTRPPKNARPVTPETEQQENDNKRQKR</sequence>
<evidence type="ECO:0000313" key="4">
    <source>
        <dbReference type="Proteomes" id="UP001153069"/>
    </source>
</evidence>
<dbReference type="OrthoDB" id="10251744at2759"/>
<protein>
    <submittedName>
        <fullName evidence="3">GINS protein PSF3</fullName>
    </submittedName>
</protein>
<dbReference type="GO" id="GO:1902975">
    <property type="term" value="P:mitotic DNA replication initiation"/>
    <property type="evidence" value="ECO:0007669"/>
    <property type="project" value="TreeGrafter"/>
</dbReference>
<dbReference type="InterPro" id="IPR055221">
    <property type="entry name" value="PSF3_N"/>
</dbReference>
<dbReference type="InterPro" id="IPR010492">
    <property type="entry name" value="GINS_Psf3"/>
</dbReference>
<feature type="domain" description="DNA replication complex GINS protein PSF3 N-terminal" evidence="2">
    <location>
        <begin position="5"/>
        <end position="54"/>
    </location>
</feature>
<dbReference type="PANTHER" id="PTHR22768:SF0">
    <property type="entry name" value="DNA REPLICATION COMPLEX GINS PROTEIN PSF3"/>
    <property type="match status" value="1"/>
</dbReference>
<dbReference type="PANTHER" id="PTHR22768">
    <property type="entry name" value="DNA REPLICATION COMPLEX GINS PROTEIN PSF3"/>
    <property type="match status" value="1"/>
</dbReference>
<dbReference type="Gene3D" id="1.20.58.2050">
    <property type="match status" value="1"/>
</dbReference>
<dbReference type="InterPro" id="IPR038437">
    <property type="entry name" value="GINS_Psf3_sf"/>
</dbReference>
<name>A0A9N8EB45_9STRA</name>
<reference evidence="3" key="1">
    <citation type="submission" date="2020-06" db="EMBL/GenBank/DDBJ databases">
        <authorList>
            <consortium name="Plant Systems Biology data submission"/>
        </authorList>
    </citation>
    <scope>NUCLEOTIDE SEQUENCE</scope>
    <source>
        <strain evidence="3">D6</strain>
    </source>
</reference>